<name>A0ABP8X345_9ACTN</name>
<keyword evidence="2" id="KW-1185">Reference proteome</keyword>
<accession>A0ABP8X345</accession>
<dbReference type="EMBL" id="BAABKM010000002">
    <property type="protein sequence ID" value="GAA4699983.1"/>
    <property type="molecule type" value="Genomic_DNA"/>
</dbReference>
<comment type="caution">
    <text evidence="1">The sequence shown here is derived from an EMBL/GenBank/DDBJ whole genome shotgun (WGS) entry which is preliminary data.</text>
</comment>
<reference evidence="2" key="1">
    <citation type="journal article" date="2019" name="Int. J. Syst. Evol. Microbiol.">
        <title>The Global Catalogue of Microorganisms (GCM) 10K type strain sequencing project: providing services to taxonomists for standard genome sequencing and annotation.</title>
        <authorList>
            <consortium name="The Broad Institute Genomics Platform"/>
            <consortium name="The Broad Institute Genome Sequencing Center for Infectious Disease"/>
            <person name="Wu L."/>
            <person name="Ma J."/>
        </authorList>
    </citation>
    <scope>NUCLEOTIDE SEQUENCE [LARGE SCALE GENOMIC DNA]</scope>
    <source>
        <strain evidence="2">JCM 18531</strain>
    </source>
</reference>
<protein>
    <submittedName>
        <fullName evidence="1">Uncharacterized protein</fullName>
    </submittedName>
</protein>
<proteinExistence type="predicted"/>
<evidence type="ECO:0000313" key="2">
    <source>
        <dbReference type="Proteomes" id="UP001499974"/>
    </source>
</evidence>
<sequence>MNGGSESNSRSPSCVPVSVDELDDATSVCWDRRTGDSIDNAARDQDRMREGIRIDTEHDDESICIGYGDRNGLREHLKVAAEMLDESVKIRPRYSRQTAFARRRTAVHPHEHDAAIGVCKSRNCFRDVRTGTFQLEFERHRLGKQVGCLGVGNESLQDRERQPRRFNFVQVVAKYHILTLLRSNVPASKAAA</sequence>
<dbReference type="Proteomes" id="UP001499974">
    <property type="component" value="Unassembled WGS sequence"/>
</dbReference>
<organism evidence="1 2">
    <name type="scientific">Nocardioides conyzicola</name>
    <dbReference type="NCBI Taxonomy" id="1651781"/>
    <lineage>
        <taxon>Bacteria</taxon>
        <taxon>Bacillati</taxon>
        <taxon>Actinomycetota</taxon>
        <taxon>Actinomycetes</taxon>
        <taxon>Propionibacteriales</taxon>
        <taxon>Nocardioidaceae</taxon>
        <taxon>Nocardioides</taxon>
    </lineage>
</organism>
<gene>
    <name evidence="1" type="ORF">GCM10023349_15600</name>
</gene>
<evidence type="ECO:0000313" key="1">
    <source>
        <dbReference type="EMBL" id="GAA4699983.1"/>
    </source>
</evidence>